<feature type="region of interest" description="Disordered" evidence="2">
    <location>
        <begin position="309"/>
        <end position="333"/>
    </location>
</feature>
<evidence type="ECO:0000313" key="4">
    <source>
        <dbReference type="Proteomes" id="UP000615446"/>
    </source>
</evidence>
<accession>A0A8H3M3J4</accession>
<organism evidence="3 4">
    <name type="scientific">Rhizophagus clarus</name>
    <dbReference type="NCBI Taxonomy" id="94130"/>
    <lineage>
        <taxon>Eukaryota</taxon>
        <taxon>Fungi</taxon>
        <taxon>Fungi incertae sedis</taxon>
        <taxon>Mucoromycota</taxon>
        <taxon>Glomeromycotina</taxon>
        <taxon>Glomeromycetes</taxon>
        <taxon>Glomerales</taxon>
        <taxon>Glomeraceae</taxon>
        <taxon>Rhizophagus</taxon>
    </lineage>
</organism>
<feature type="coiled-coil region" evidence="1">
    <location>
        <begin position="408"/>
        <end position="459"/>
    </location>
</feature>
<comment type="caution">
    <text evidence="3">The sequence shown here is derived from an EMBL/GenBank/DDBJ whole genome shotgun (WGS) entry which is preliminary data.</text>
</comment>
<evidence type="ECO:0000256" key="1">
    <source>
        <dbReference type="SAM" id="Coils"/>
    </source>
</evidence>
<proteinExistence type="predicted"/>
<reference evidence="3" key="1">
    <citation type="submission" date="2019-10" db="EMBL/GenBank/DDBJ databases">
        <title>Conservation and host-specific expression of non-tandemly repeated heterogenous ribosome RNA gene in arbuscular mycorrhizal fungi.</title>
        <authorList>
            <person name="Maeda T."/>
            <person name="Kobayashi Y."/>
            <person name="Nakagawa T."/>
            <person name="Ezawa T."/>
            <person name="Yamaguchi K."/>
            <person name="Bino T."/>
            <person name="Nishimoto Y."/>
            <person name="Shigenobu S."/>
            <person name="Kawaguchi M."/>
        </authorList>
    </citation>
    <scope>NUCLEOTIDE SEQUENCE</scope>
    <source>
        <strain evidence="3">HR1</strain>
    </source>
</reference>
<feature type="region of interest" description="Disordered" evidence="2">
    <location>
        <begin position="195"/>
        <end position="223"/>
    </location>
</feature>
<dbReference type="OrthoDB" id="2380850at2759"/>
<evidence type="ECO:0000313" key="3">
    <source>
        <dbReference type="EMBL" id="GES97375.1"/>
    </source>
</evidence>
<keyword evidence="1" id="KW-0175">Coiled coil</keyword>
<protein>
    <submittedName>
        <fullName evidence="3">Uncharacterized protein</fullName>
    </submittedName>
</protein>
<gene>
    <name evidence="3" type="ORF">RCL2_002397100</name>
</gene>
<feature type="compositionally biased region" description="Polar residues" evidence="2">
    <location>
        <begin position="195"/>
        <end position="212"/>
    </location>
</feature>
<name>A0A8H3M3J4_9GLOM</name>
<sequence length="496" mass="55878">MNLLNFRVQYPDFETLKVSSIKRTIPLPKTLNMNENAYGSSKPQQLPNDNHATSQTLNLNQSKVNQIKQTNSLSAAPNVDGNKTLKGDVEVHRASAKRPASKSTKYSHVKSRYSIIPTANKAPHSKVEVYHGPTLVSTKRKNEDTPTGRNVRSRITYDFNKNGNKTVNYHDSDAKPASKHQQPLNDQKTKAISYSKVHGSSTSMIRKPTNYSHNKRRYTPTSNFSQRMKTTPYLKVNQTNMISVAPPKDVEVHRGSAASKIRQPAKYSNIKGHYSQLFNIGQRIKTVPLKATQMNKTTTFTANKTMNVVHQEKSVSSNERTKGVTSTGRHSATQTDELGNFNNLCYQISHLQADLSVAQTAKAVAVADRTSLEVEEERLKIEYNTKFAKICQLEHDLACEHFNATNLLDQLENKRSEYSLLVQEKDDLIKNQAKFEELINKADQELDELAELLTNCDAQLKDVTKLLDEKVHINAALKSSVDELKKKIGDFQHCKK</sequence>
<evidence type="ECO:0000256" key="2">
    <source>
        <dbReference type="SAM" id="MobiDB-lite"/>
    </source>
</evidence>
<dbReference type="EMBL" id="BLAL01000259">
    <property type="protein sequence ID" value="GES97375.1"/>
    <property type="molecule type" value="Genomic_DNA"/>
</dbReference>
<dbReference type="Proteomes" id="UP000615446">
    <property type="component" value="Unassembled WGS sequence"/>
</dbReference>
<dbReference type="AlphaFoldDB" id="A0A8H3M3J4"/>
<feature type="region of interest" description="Disordered" evidence="2">
    <location>
        <begin position="34"/>
        <end position="53"/>
    </location>
</feature>